<dbReference type="AlphaFoldDB" id="A0A6I2UH40"/>
<dbReference type="InterPro" id="IPR036390">
    <property type="entry name" value="WH_DNA-bd_sf"/>
</dbReference>
<dbReference type="Pfam" id="PF00126">
    <property type="entry name" value="HTH_1"/>
    <property type="match status" value="1"/>
</dbReference>
<dbReference type="GO" id="GO:0032993">
    <property type="term" value="C:protein-DNA complex"/>
    <property type="evidence" value="ECO:0007669"/>
    <property type="project" value="TreeGrafter"/>
</dbReference>
<dbReference type="PROSITE" id="PS50931">
    <property type="entry name" value="HTH_LYSR"/>
    <property type="match status" value="1"/>
</dbReference>
<protein>
    <submittedName>
        <fullName evidence="6">LysR family transcriptional regulator</fullName>
    </submittedName>
</protein>
<gene>
    <name evidence="6" type="ORF">FYJ84_08870</name>
</gene>
<organism evidence="6 7">
    <name type="scientific">Anaerovibrio slackiae</name>
    <dbReference type="NCBI Taxonomy" id="2652309"/>
    <lineage>
        <taxon>Bacteria</taxon>
        <taxon>Bacillati</taxon>
        <taxon>Bacillota</taxon>
        <taxon>Negativicutes</taxon>
        <taxon>Selenomonadales</taxon>
        <taxon>Selenomonadaceae</taxon>
        <taxon>Anaerovibrio</taxon>
    </lineage>
</organism>
<name>A0A6I2UH40_9FIRM</name>
<dbReference type="FunFam" id="1.10.10.10:FF:000001">
    <property type="entry name" value="LysR family transcriptional regulator"/>
    <property type="match status" value="1"/>
</dbReference>
<dbReference type="EMBL" id="VUNR01000016">
    <property type="protein sequence ID" value="MSU09095.1"/>
    <property type="molecule type" value="Genomic_DNA"/>
</dbReference>
<dbReference type="Pfam" id="PF03466">
    <property type="entry name" value="LysR_substrate"/>
    <property type="match status" value="1"/>
</dbReference>
<dbReference type="PANTHER" id="PTHR30346:SF0">
    <property type="entry name" value="HCA OPERON TRANSCRIPTIONAL ACTIVATOR HCAR"/>
    <property type="match status" value="1"/>
</dbReference>
<proteinExistence type="inferred from homology"/>
<evidence type="ECO:0000313" key="7">
    <source>
        <dbReference type="Proteomes" id="UP000433181"/>
    </source>
</evidence>
<dbReference type="GeneID" id="96779029"/>
<keyword evidence="7" id="KW-1185">Reference proteome</keyword>
<dbReference type="InterPro" id="IPR000847">
    <property type="entry name" value="LysR_HTH_N"/>
</dbReference>
<dbReference type="GO" id="GO:0003700">
    <property type="term" value="F:DNA-binding transcription factor activity"/>
    <property type="evidence" value="ECO:0007669"/>
    <property type="project" value="InterPro"/>
</dbReference>
<dbReference type="InterPro" id="IPR036388">
    <property type="entry name" value="WH-like_DNA-bd_sf"/>
</dbReference>
<comment type="caution">
    <text evidence="6">The sequence shown here is derived from an EMBL/GenBank/DDBJ whole genome shotgun (WGS) entry which is preliminary data.</text>
</comment>
<sequence length="294" mass="33090">MEIKDMQAFYAIVEEGNISHAAIRLSIAQPALSRQMKKLETSLGVQLFERGSRRIRLTDAGQLLYSRVKHILGMVDGTLREITDIGSGVAGTIKLGTVTSSGAMLIPQLVADFHRAYPMVNFNIWESDGARILELLDSHIIELAITRTQVDSSTYESIVLPDEPLVLAMHKDLCCCGEDPERIHIHELADKPLLVPLRWHTGFLEQCQKHKFEPNILSVSDSQIQNILWTQMGIGISLVPLSARSMVNSDKVIFKHLVESEIHTHTVVAWLKNRTLSSSCTHFLNLFRKKYVKK</sequence>
<dbReference type="InterPro" id="IPR005119">
    <property type="entry name" value="LysR_subst-bd"/>
</dbReference>
<keyword evidence="3" id="KW-0238">DNA-binding</keyword>
<feature type="domain" description="HTH lysR-type" evidence="5">
    <location>
        <begin position="1"/>
        <end position="58"/>
    </location>
</feature>
<evidence type="ECO:0000259" key="5">
    <source>
        <dbReference type="PROSITE" id="PS50931"/>
    </source>
</evidence>
<accession>A0A6I2UH40</accession>
<evidence type="ECO:0000256" key="3">
    <source>
        <dbReference type="ARBA" id="ARBA00023125"/>
    </source>
</evidence>
<dbReference type="Gene3D" id="3.40.190.10">
    <property type="entry name" value="Periplasmic binding protein-like II"/>
    <property type="match status" value="2"/>
</dbReference>
<dbReference type="RefSeq" id="WP_154407261.1">
    <property type="nucleotide sequence ID" value="NZ_JBGUTX010000278.1"/>
</dbReference>
<evidence type="ECO:0000256" key="4">
    <source>
        <dbReference type="ARBA" id="ARBA00023163"/>
    </source>
</evidence>
<dbReference type="CDD" id="cd05466">
    <property type="entry name" value="PBP2_LTTR_substrate"/>
    <property type="match status" value="1"/>
</dbReference>
<comment type="similarity">
    <text evidence="1">Belongs to the LysR transcriptional regulatory family.</text>
</comment>
<dbReference type="Gene3D" id="1.10.10.10">
    <property type="entry name" value="Winged helix-like DNA-binding domain superfamily/Winged helix DNA-binding domain"/>
    <property type="match status" value="1"/>
</dbReference>
<evidence type="ECO:0000256" key="1">
    <source>
        <dbReference type="ARBA" id="ARBA00009437"/>
    </source>
</evidence>
<dbReference type="SUPFAM" id="SSF46785">
    <property type="entry name" value="Winged helix' DNA-binding domain"/>
    <property type="match status" value="1"/>
</dbReference>
<reference evidence="6 7" key="1">
    <citation type="submission" date="2019-08" db="EMBL/GenBank/DDBJ databases">
        <title>In-depth cultivation of the pig gut microbiome towards novel bacterial diversity and tailored functional studies.</title>
        <authorList>
            <person name="Wylensek D."/>
            <person name="Hitch T.C.A."/>
            <person name="Clavel T."/>
        </authorList>
    </citation>
    <scope>NUCLEOTIDE SEQUENCE [LARGE SCALE GENOMIC DNA]</scope>
    <source>
        <strain evidence="6 7">WCA-693-APC-5D-A</strain>
    </source>
</reference>
<dbReference type="PRINTS" id="PR00039">
    <property type="entry name" value="HTHLYSR"/>
</dbReference>
<evidence type="ECO:0000313" key="6">
    <source>
        <dbReference type="EMBL" id="MSU09095.1"/>
    </source>
</evidence>
<dbReference type="Proteomes" id="UP000433181">
    <property type="component" value="Unassembled WGS sequence"/>
</dbReference>
<dbReference type="SUPFAM" id="SSF53850">
    <property type="entry name" value="Periplasmic binding protein-like II"/>
    <property type="match status" value="1"/>
</dbReference>
<keyword evidence="4" id="KW-0804">Transcription</keyword>
<keyword evidence="2" id="KW-0805">Transcription regulation</keyword>
<evidence type="ECO:0000256" key="2">
    <source>
        <dbReference type="ARBA" id="ARBA00023015"/>
    </source>
</evidence>
<dbReference type="GO" id="GO:0003677">
    <property type="term" value="F:DNA binding"/>
    <property type="evidence" value="ECO:0007669"/>
    <property type="project" value="UniProtKB-KW"/>
</dbReference>
<dbReference type="PANTHER" id="PTHR30346">
    <property type="entry name" value="TRANSCRIPTIONAL DUAL REGULATOR HCAR-RELATED"/>
    <property type="match status" value="1"/>
</dbReference>